<evidence type="ECO:0000313" key="4">
    <source>
        <dbReference type="Proteomes" id="UP000531216"/>
    </source>
</evidence>
<reference evidence="3 4" key="1">
    <citation type="submission" date="2020-08" db="EMBL/GenBank/DDBJ databases">
        <title>Genomic Encyclopedia of Type Strains, Phase IV (KMG-IV): sequencing the most valuable type-strain genomes for metagenomic binning, comparative biology and taxonomic classification.</title>
        <authorList>
            <person name="Goeker M."/>
        </authorList>
    </citation>
    <scope>NUCLEOTIDE SEQUENCE [LARGE SCALE GENOMIC DNA]</scope>
    <source>
        <strain evidence="3 4">DSM 25024</strain>
    </source>
</reference>
<dbReference type="GO" id="GO:0016787">
    <property type="term" value="F:hydrolase activity"/>
    <property type="evidence" value="ECO:0007669"/>
    <property type="project" value="UniProtKB-KW"/>
</dbReference>
<dbReference type="InterPro" id="IPR051262">
    <property type="entry name" value="SMP-30/CGR1_Lactonase"/>
</dbReference>
<dbReference type="Gene3D" id="2.120.10.30">
    <property type="entry name" value="TolB, C-terminal domain"/>
    <property type="match status" value="1"/>
</dbReference>
<dbReference type="EMBL" id="JACIDO010000016">
    <property type="protein sequence ID" value="MBB3938054.1"/>
    <property type="molecule type" value="Genomic_DNA"/>
</dbReference>
<comment type="caution">
    <text evidence="3">The sequence shown here is derived from an EMBL/GenBank/DDBJ whole genome shotgun (WGS) entry which is preliminary data.</text>
</comment>
<dbReference type="AlphaFoldDB" id="A0A7W6FW83"/>
<dbReference type="PANTHER" id="PTHR47572">
    <property type="entry name" value="LIPOPROTEIN-RELATED"/>
    <property type="match status" value="1"/>
</dbReference>
<dbReference type="Pfam" id="PF08450">
    <property type="entry name" value="SGL"/>
    <property type="match status" value="1"/>
</dbReference>
<dbReference type="InterPro" id="IPR013658">
    <property type="entry name" value="SGL"/>
</dbReference>
<gene>
    <name evidence="3" type="ORF">GGR05_004224</name>
</gene>
<dbReference type="RefSeq" id="WP_175526937.1">
    <property type="nucleotide sequence ID" value="NZ_FOOA01000026.1"/>
</dbReference>
<dbReference type="SUPFAM" id="SSF63829">
    <property type="entry name" value="Calcium-dependent phosphotriesterase"/>
    <property type="match status" value="1"/>
</dbReference>
<feature type="domain" description="SMP-30/Gluconolactonase/LRE-like region" evidence="2">
    <location>
        <begin position="44"/>
        <end position="290"/>
    </location>
</feature>
<keyword evidence="1 3" id="KW-0378">Hydrolase</keyword>
<evidence type="ECO:0000256" key="1">
    <source>
        <dbReference type="ARBA" id="ARBA00022801"/>
    </source>
</evidence>
<sequence>MLTGREPNIPIWEKSLPTIVAETWFTVTKDLAPLGGVKDRVILEGPRFDKQGNLIFVDCMTGRVLRLSPDRELTAVLTENTAGAAGLDFDGDGRIVVAGFTTIHSGGTVFAIKPDGSDKQIIIDPQVGHVPDDLVYDQHGGFYFTDMQGNNANPTGGVYYVAPDLKTITPILPNLSLPNGIGLSPDEKILWATETGRGLLHRIELAGPTTIADYGLTIAYRFTGAKVDSLRTDANGNVYVALYTEGRLLVFDWRGVPIAQVLIPERKQGGFLGTTSLAVHPDTGEIFITTNDDIGGTAAIYRADALSAKVLGTAA</sequence>
<evidence type="ECO:0000259" key="2">
    <source>
        <dbReference type="Pfam" id="PF08450"/>
    </source>
</evidence>
<protein>
    <submittedName>
        <fullName evidence="3">Lactonase</fullName>
        <ecNumber evidence="3">3.1.1.-</ecNumber>
    </submittedName>
</protein>
<organism evidence="3 4">
    <name type="scientific">Aureimonas phyllosphaerae</name>
    <dbReference type="NCBI Taxonomy" id="1166078"/>
    <lineage>
        <taxon>Bacteria</taxon>
        <taxon>Pseudomonadati</taxon>
        <taxon>Pseudomonadota</taxon>
        <taxon>Alphaproteobacteria</taxon>
        <taxon>Hyphomicrobiales</taxon>
        <taxon>Aurantimonadaceae</taxon>
        <taxon>Aureimonas</taxon>
    </lineage>
</organism>
<evidence type="ECO:0000313" key="3">
    <source>
        <dbReference type="EMBL" id="MBB3938054.1"/>
    </source>
</evidence>
<dbReference type="PANTHER" id="PTHR47572:SF4">
    <property type="entry name" value="LACTONASE DRP35"/>
    <property type="match status" value="1"/>
</dbReference>
<proteinExistence type="predicted"/>
<name>A0A7W6FW83_9HYPH</name>
<keyword evidence="4" id="KW-1185">Reference proteome</keyword>
<accession>A0A7W6FW83</accession>
<dbReference type="Proteomes" id="UP000531216">
    <property type="component" value="Unassembled WGS sequence"/>
</dbReference>
<dbReference type="InterPro" id="IPR011042">
    <property type="entry name" value="6-blade_b-propeller_TolB-like"/>
</dbReference>
<dbReference type="EC" id="3.1.1.-" evidence="3"/>